<evidence type="ECO:0000256" key="1">
    <source>
        <dbReference type="SAM" id="MobiDB-lite"/>
    </source>
</evidence>
<dbReference type="AlphaFoldDB" id="A0A2Z7D987"/>
<evidence type="ECO:0000313" key="2">
    <source>
        <dbReference type="EMBL" id="KZV55666.1"/>
    </source>
</evidence>
<keyword evidence="3" id="KW-1185">Reference proteome</keyword>
<reference evidence="2 3" key="1">
    <citation type="journal article" date="2015" name="Proc. Natl. Acad. Sci. U.S.A.">
        <title>The resurrection genome of Boea hygrometrica: A blueprint for survival of dehydration.</title>
        <authorList>
            <person name="Xiao L."/>
            <person name="Yang G."/>
            <person name="Zhang L."/>
            <person name="Yang X."/>
            <person name="Zhao S."/>
            <person name="Ji Z."/>
            <person name="Zhou Q."/>
            <person name="Hu M."/>
            <person name="Wang Y."/>
            <person name="Chen M."/>
            <person name="Xu Y."/>
            <person name="Jin H."/>
            <person name="Xiao X."/>
            <person name="Hu G."/>
            <person name="Bao F."/>
            <person name="Hu Y."/>
            <person name="Wan P."/>
            <person name="Li L."/>
            <person name="Deng X."/>
            <person name="Kuang T."/>
            <person name="Xiang C."/>
            <person name="Zhu J.K."/>
            <person name="Oliver M.J."/>
            <person name="He Y."/>
        </authorList>
    </citation>
    <scope>NUCLEOTIDE SEQUENCE [LARGE SCALE GENOMIC DNA]</scope>
    <source>
        <strain evidence="3">cv. XS01</strain>
    </source>
</reference>
<evidence type="ECO:0000313" key="3">
    <source>
        <dbReference type="Proteomes" id="UP000250235"/>
    </source>
</evidence>
<protein>
    <submittedName>
        <fullName evidence="2">Uncharacterized protein</fullName>
    </submittedName>
</protein>
<sequence length="134" mass="15080">MTSSQSADEERPAVAQAHMIQQMSREAQEMKRRRRRRFQSQVTVEEADVSYYSRSCRQLPFISTVDEYLSPLYMLTSSLMLPALVSAPAGSSSLRNNHICWSELASARLRTTDSTLDVSIANPTTVSMINQTNC</sequence>
<dbReference type="EMBL" id="KQ988470">
    <property type="protein sequence ID" value="KZV55666.1"/>
    <property type="molecule type" value="Genomic_DNA"/>
</dbReference>
<dbReference type="Proteomes" id="UP000250235">
    <property type="component" value="Unassembled WGS sequence"/>
</dbReference>
<gene>
    <name evidence="2" type="ORF">F511_19933</name>
</gene>
<proteinExistence type="predicted"/>
<organism evidence="2 3">
    <name type="scientific">Dorcoceras hygrometricum</name>
    <dbReference type="NCBI Taxonomy" id="472368"/>
    <lineage>
        <taxon>Eukaryota</taxon>
        <taxon>Viridiplantae</taxon>
        <taxon>Streptophyta</taxon>
        <taxon>Embryophyta</taxon>
        <taxon>Tracheophyta</taxon>
        <taxon>Spermatophyta</taxon>
        <taxon>Magnoliopsida</taxon>
        <taxon>eudicotyledons</taxon>
        <taxon>Gunneridae</taxon>
        <taxon>Pentapetalae</taxon>
        <taxon>asterids</taxon>
        <taxon>lamiids</taxon>
        <taxon>Lamiales</taxon>
        <taxon>Gesneriaceae</taxon>
        <taxon>Didymocarpoideae</taxon>
        <taxon>Trichosporeae</taxon>
        <taxon>Loxocarpinae</taxon>
        <taxon>Dorcoceras</taxon>
    </lineage>
</organism>
<name>A0A2Z7D987_9LAMI</name>
<accession>A0A2Z7D987</accession>
<feature type="region of interest" description="Disordered" evidence="1">
    <location>
        <begin position="1"/>
        <end position="39"/>
    </location>
</feature>